<evidence type="ECO:0000259" key="6">
    <source>
        <dbReference type="Pfam" id="PF25990"/>
    </source>
</evidence>
<dbReference type="Gene3D" id="2.40.30.170">
    <property type="match status" value="1"/>
</dbReference>
<dbReference type="InterPro" id="IPR050739">
    <property type="entry name" value="MFP"/>
</dbReference>
<dbReference type="SUPFAM" id="SSF111369">
    <property type="entry name" value="HlyD-like secretion proteins"/>
    <property type="match status" value="3"/>
</dbReference>
<feature type="transmembrane region" description="Helical" evidence="3">
    <location>
        <begin position="23"/>
        <end position="41"/>
    </location>
</feature>
<organism evidence="7 8">
    <name type="scientific">Rodentibacter caecimuris</name>
    <dbReference type="NCBI Taxonomy" id="1796644"/>
    <lineage>
        <taxon>Bacteria</taxon>
        <taxon>Pseudomonadati</taxon>
        <taxon>Pseudomonadota</taxon>
        <taxon>Gammaproteobacteria</taxon>
        <taxon>Pasteurellales</taxon>
        <taxon>Pasteurellaceae</taxon>
        <taxon>Rodentibacter</taxon>
    </lineage>
</organism>
<reference evidence="7 8" key="1">
    <citation type="submission" date="2016-10" db="EMBL/GenBank/DDBJ databases">
        <title>Rodentibacter gen. nov. and new species.</title>
        <authorList>
            <person name="Christensen H."/>
        </authorList>
    </citation>
    <scope>NUCLEOTIDE SEQUENCE [LARGE SCALE GENOMIC DNA]</scope>
    <source>
        <strain evidence="7 8">1998236014</strain>
    </source>
</reference>
<proteinExistence type="inferred from homology"/>
<dbReference type="Pfam" id="PF25990">
    <property type="entry name" value="Beta-barrel_YknX"/>
    <property type="match status" value="1"/>
</dbReference>
<dbReference type="PANTHER" id="PTHR30386:SF24">
    <property type="entry name" value="MULTIDRUG RESISTANCE EFFLUX PUMP"/>
    <property type="match status" value="1"/>
</dbReference>
<keyword evidence="2" id="KW-0175">Coiled coil</keyword>
<evidence type="ECO:0000256" key="3">
    <source>
        <dbReference type="SAM" id="Phobius"/>
    </source>
</evidence>
<dbReference type="PANTHER" id="PTHR30386">
    <property type="entry name" value="MEMBRANE FUSION SUBUNIT OF EMRAB-TOLC MULTIDRUG EFFLUX PUMP"/>
    <property type="match status" value="1"/>
</dbReference>
<sequence>MKNNETASQTPTQWNPKNSKKTTALFIITIVISVLVVLYTWRLPPFGMHSVHTNNAYVRGKITLLSPKVSGYVQEVLVQDFAQVKQGQPLVSIDSTPYQAKVAQAKANLKVQEAALAHLPQTRNSAQSTLTSRQAAIENAKAQLARASTEMQRLNTLVKTESASKRERDQAIANLTQAQANLVQSEAQYQIAKQDIINLDADEKSLIGAVENAKATLELAQQELDNCTIFAPESGKLNEIGVKNGQFVSSGSQLMYLVPHQRWIIANFKETDIKSIKVGQKATISVDALDGQKFQGKVTDIAPATGAEFSVIRADSGSGNFVKIAQRIAVKIILESPQSDLERLSPGMSVEVEINF</sequence>
<name>A0ABX3L2U1_9PAST</name>
<keyword evidence="3" id="KW-0812">Transmembrane</keyword>
<feature type="domain" description="YknX-like beta-barrel" evidence="6">
    <location>
        <begin position="266"/>
        <end position="354"/>
    </location>
</feature>
<protein>
    <submittedName>
        <fullName evidence="7">Secretion protein HlyD</fullName>
    </submittedName>
</protein>
<dbReference type="InterPro" id="IPR058625">
    <property type="entry name" value="MdtA-like_BSH"/>
</dbReference>
<keyword evidence="3" id="KW-0472">Membrane</keyword>
<evidence type="ECO:0000313" key="8">
    <source>
        <dbReference type="Proteomes" id="UP000188820"/>
    </source>
</evidence>
<dbReference type="Proteomes" id="UP000188820">
    <property type="component" value="Unassembled WGS sequence"/>
</dbReference>
<dbReference type="RefSeq" id="WP_077462425.1">
    <property type="nucleotide sequence ID" value="NZ_MLAA01000005.1"/>
</dbReference>
<feature type="coiled-coil region" evidence="2">
    <location>
        <begin position="130"/>
        <end position="195"/>
    </location>
</feature>
<comment type="similarity">
    <text evidence="1">Belongs to the membrane fusion protein (MFP) (TC 8.A.1) family.</text>
</comment>
<dbReference type="Pfam" id="PF25917">
    <property type="entry name" value="BSH_RND"/>
    <property type="match status" value="1"/>
</dbReference>
<evidence type="ECO:0000256" key="1">
    <source>
        <dbReference type="ARBA" id="ARBA00009477"/>
    </source>
</evidence>
<dbReference type="InterPro" id="IPR058636">
    <property type="entry name" value="Beta-barrel_YknX"/>
</dbReference>
<gene>
    <name evidence="7" type="ORF">BKG89_01495</name>
</gene>
<comment type="caution">
    <text evidence="7">The sequence shown here is derived from an EMBL/GenBank/DDBJ whole genome shotgun (WGS) entry which is preliminary data.</text>
</comment>
<evidence type="ECO:0000259" key="5">
    <source>
        <dbReference type="Pfam" id="PF25917"/>
    </source>
</evidence>
<dbReference type="Gene3D" id="1.10.287.470">
    <property type="entry name" value="Helix hairpin bin"/>
    <property type="match status" value="1"/>
</dbReference>
<evidence type="ECO:0000256" key="2">
    <source>
        <dbReference type="SAM" id="Coils"/>
    </source>
</evidence>
<dbReference type="Pfam" id="PF25876">
    <property type="entry name" value="HH_MFP_RND"/>
    <property type="match status" value="1"/>
</dbReference>
<dbReference type="InterPro" id="IPR058624">
    <property type="entry name" value="MdtA-like_HH"/>
</dbReference>
<dbReference type="EMBL" id="MLAA01000005">
    <property type="protein sequence ID" value="OOF70945.1"/>
    <property type="molecule type" value="Genomic_DNA"/>
</dbReference>
<feature type="domain" description="Multidrug resistance protein MdtA-like alpha-helical hairpin" evidence="4">
    <location>
        <begin position="130"/>
        <end position="194"/>
    </location>
</feature>
<evidence type="ECO:0000259" key="4">
    <source>
        <dbReference type="Pfam" id="PF25876"/>
    </source>
</evidence>
<keyword evidence="3" id="KW-1133">Transmembrane helix</keyword>
<evidence type="ECO:0000313" key="7">
    <source>
        <dbReference type="EMBL" id="OOF70945.1"/>
    </source>
</evidence>
<dbReference type="Gene3D" id="2.40.50.100">
    <property type="match status" value="1"/>
</dbReference>
<keyword evidence="8" id="KW-1185">Reference proteome</keyword>
<dbReference type="PRINTS" id="PR01490">
    <property type="entry name" value="RTXTOXIND"/>
</dbReference>
<accession>A0ABX3L2U1</accession>
<feature type="domain" description="Multidrug resistance protein MdtA-like barrel-sandwich hybrid" evidence="5">
    <location>
        <begin position="65"/>
        <end position="257"/>
    </location>
</feature>